<evidence type="ECO:0000256" key="5">
    <source>
        <dbReference type="ARBA" id="ARBA00022705"/>
    </source>
</evidence>
<feature type="binding site" evidence="14">
    <location>
        <position position="423"/>
    </location>
    <ligand>
        <name>ATP</name>
        <dbReference type="ChEBI" id="CHEBI:30616"/>
    </ligand>
</feature>
<evidence type="ECO:0000313" key="18">
    <source>
        <dbReference type="Proteomes" id="UP000245908"/>
    </source>
</evidence>
<keyword evidence="3 14" id="KW-0436">Ligase</keyword>
<dbReference type="InterPro" id="IPR016059">
    <property type="entry name" value="DNA_ligase_ATP-dep_CS"/>
</dbReference>
<dbReference type="SUPFAM" id="SSF50249">
    <property type="entry name" value="Nucleic acid-binding proteins"/>
    <property type="match status" value="1"/>
</dbReference>
<keyword evidence="7 14" id="KW-0547">Nucleotide-binding</keyword>
<dbReference type="InterPro" id="IPR036599">
    <property type="entry name" value="DNA_ligase_N_sf"/>
</dbReference>
<keyword evidence="10 14" id="KW-0460">Magnesium</keyword>
<dbReference type="HAMAP" id="MF_00407">
    <property type="entry name" value="DNA_ligase"/>
    <property type="match status" value="1"/>
</dbReference>
<dbReference type="AlphaFoldDB" id="A0A2T9WUC2"/>
<evidence type="ECO:0000256" key="12">
    <source>
        <dbReference type="ARBA" id="ARBA00023204"/>
    </source>
</evidence>
<dbReference type="InterPro" id="IPR012309">
    <property type="entry name" value="DNA_ligase_ATP-dep_C"/>
</dbReference>
<comment type="cofactor">
    <cofactor evidence="14">
        <name>Mg(2+)</name>
        <dbReference type="ChEBI" id="CHEBI:18420"/>
    </cofactor>
</comment>
<dbReference type="PROSITE" id="PS00697">
    <property type="entry name" value="DNA_LIGASE_A1"/>
    <property type="match status" value="1"/>
</dbReference>
<evidence type="ECO:0000256" key="15">
    <source>
        <dbReference type="RuleBase" id="RU004196"/>
    </source>
</evidence>
<feature type="binding site" evidence="14">
    <location>
        <position position="269"/>
    </location>
    <ligand>
        <name>ATP</name>
        <dbReference type="ChEBI" id="CHEBI:30616"/>
    </ligand>
</feature>
<reference evidence="17 18" key="1">
    <citation type="journal article" date="2015" name="Appl. Environ. Microbiol.">
        <title>Nanoarchaeota, Their Sulfolobales Host, and Nanoarchaeota Virus Distribution across Yellowstone National Park Hot Springs.</title>
        <authorList>
            <person name="Munson-McGee J.H."/>
            <person name="Field E.K."/>
            <person name="Bateson M."/>
            <person name="Rooney C."/>
            <person name="Stepanauskas R."/>
            <person name="Young M.J."/>
        </authorList>
    </citation>
    <scope>NUCLEOTIDE SEQUENCE [LARGE SCALE GENOMIC DNA]</scope>
    <source>
        <strain evidence="17">SCGC AB-777_O03</strain>
    </source>
</reference>
<comment type="function">
    <text evidence="14">DNA ligase that seals nicks in double-stranded DNA during DNA replication, DNA recombination and DNA repair.</text>
</comment>
<evidence type="ECO:0000256" key="8">
    <source>
        <dbReference type="ARBA" id="ARBA00022763"/>
    </source>
</evidence>
<keyword evidence="8 14" id="KW-0227">DNA damage</keyword>
<dbReference type="InterPro" id="IPR000977">
    <property type="entry name" value="DNA_ligase_ATP-dep"/>
</dbReference>
<dbReference type="Proteomes" id="UP000245908">
    <property type="component" value="Unassembled WGS sequence"/>
</dbReference>
<dbReference type="FunFam" id="3.30.470.30:FF:000012">
    <property type="entry name" value="Probable DNA ligase"/>
    <property type="match status" value="1"/>
</dbReference>
<keyword evidence="12 14" id="KW-0234">DNA repair</keyword>
<keyword evidence="11 14" id="KW-0233">DNA recombination</keyword>
<dbReference type="Gene3D" id="3.30.470.30">
    <property type="entry name" value="DNA ligase/mRNA capping enzyme"/>
    <property type="match status" value="1"/>
</dbReference>
<feature type="binding site" evidence="14">
    <location>
        <position position="341"/>
    </location>
    <ligand>
        <name>ATP</name>
        <dbReference type="ChEBI" id="CHEBI:30616"/>
    </ligand>
</feature>
<comment type="caution">
    <text evidence="17">The sequence shown here is derived from an EMBL/GenBank/DDBJ whole genome shotgun (WGS) entry which is preliminary data.</text>
</comment>
<dbReference type="GO" id="GO:0046872">
    <property type="term" value="F:metal ion binding"/>
    <property type="evidence" value="ECO:0007669"/>
    <property type="project" value="UniProtKB-KW"/>
</dbReference>
<feature type="binding site" evidence="14">
    <location>
        <position position="417"/>
    </location>
    <ligand>
        <name>ATP</name>
        <dbReference type="ChEBI" id="CHEBI:30616"/>
    </ligand>
</feature>
<dbReference type="GO" id="GO:0006273">
    <property type="term" value="P:lagging strand elongation"/>
    <property type="evidence" value="ECO:0007669"/>
    <property type="project" value="TreeGrafter"/>
</dbReference>
<dbReference type="Gene3D" id="2.40.50.140">
    <property type="entry name" value="Nucleic acid-binding proteins"/>
    <property type="match status" value="1"/>
</dbReference>
<dbReference type="CDD" id="cd07972">
    <property type="entry name" value="OBF_DNA_ligase_Arch_LigB"/>
    <property type="match status" value="1"/>
</dbReference>
<dbReference type="FunFam" id="1.10.3260.10:FF:000007">
    <property type="entry name" value="DNA ligase"/>
    <property type="match status" value="1"/>
</dbReference>
<dbReference type="PANTHER" id="PTHR45674">
    <property type="entry name" value="DNA LIGASE 1/3 FAMILY MEMBER"/>
    <property type="match status" value="1"/>
</dbReference>
<dbReference type="EC" id="6.5.1.1" evidence="14"/>
<dbReference type="GO" id="GO:0003910">
    <property type="term" value="F:DNA ligase (ATP) activity"/>
    <property type="evidence" value="ECO:0007669"/>
    <property type="project" value="UniProtKB-UniRule"/>
</dbReference>
<organism evidence="17 18">
    <name type="scientific">Nanobsidianus stetteri</name>
    <dbReference type="NCBI Taxonomy" id="1294122"/>
    <lineage>
        <taxon>Archaea</taxon>
        <taxon>Nanobdellota</taxon>
        <taxon>Candidatus Nanoarchaeia</taxon>
        <taxon>Nanoarchaeales</taxon>
        <taxon>Nanopusillaceae</taxon>
        <taxon>Candidatus Nanobsidianus</taxon>
    </lineage>
</organism>
<dbReference type="InterPro" id="IPR012308">
    <property type="entry name" value="DNA_ligase_ATP-dep_N"/>
</dbReference>
<feature type="binding site" evidence="14">
    <location>
        <position position="247"/>
    </location>
    <ligand>
        <name>ATP</name>
        <dbReference type="ChEBI" id="CHEBI:30616"/>
    </ligand>
</feature>
<dbReference type="GO" id="GO:0051301">
    <property type="term" value="P:cell division"/>
    <property type="evidence" value="ECO:0007669"/>
    <property type="project" value="UniProtKB-KW"/>
</dbReference>
<evidence type="ECO:0000256" key="7">
    <source>
        <dbReference type="ARBA" id="ARBA00022741"/>
    </source>
</evidence>
<keyword evidence="9 14" id="KW-0067">ATP-binding</keyword>
<accession>A0A2T9WUC2</accession>
<dbReference type="CDD" id="cd07901">
    <property type="entry name" value="Adenylation_DNA_ligase_Arch_LigB"/>
    <property type="match status" value="1"/>
</dbReference>
<sequence>MEFAKLAEVFRKLESVSEKNLKTEILARFIKEIDKDSLKETFMLLQGMIFYPWEDKDIGIAEKFTIRALSLATGYDKDYIESLFVKTGDLGVVAEKLVAERKQKSIFTKKLTVKDVYNTFRTIGELEGEGTQDKKIKYLANLFISSSPIEAKYIARLTLEDLKIGVGEGIIIDSIAMAFGLPSENVEIAYSILNDFGELVKQILEKGKDIVFKLEPILGNPIRVMLAIKAESAKEALDVVGRPAQVEYKYDGFRVQIHKKGDQISLWTRRLENVTKQFPDVIEYIKECFPNDKDFLVEGEIVGYDKENKKYLPFQRISRRIRRKYDIEKMVKEIPVVVRIFDIIYYDGKSLINTPFKERRKILESIVKQDINKISLSESIITSSDEEAQRFFEEAISSGLEGVMFKKLDAPYHPGRRVGYMVKLKPVKESLDVVIVGAEWGEGKRSGWLTSFVIAVRDEKTGKLLEVGEVGSGFKEKKESIDDVTFEEMTEMLKDYIEEQNGKYVKIKPKIVIEVLYDEIEKSPKYSSGYALRFPRFIRLRPDKSVEDADTIDRLVELYKSQKR</sequence>
<feature type="binding site" evidence="14">
    <location>
        <position position="254"/>
    </location>
    <ligand>
        <name>ATP</name>
        <dbReference type="ChEBI" id="CHEBI:30616"/>
    </ligand>
</feature>
<comment type="catalytic activity">
    <reaction evidence="14">
        <text>ATP + (deoxyribonucleotide)n-3'-hydroxyl + 5'-phospho-(deoxyribonucleotide)m = (deoxyribonucleotide)n+m + AMP + diphosphate.</text>
        <dbReference type="EC" id="6.5.1.1"/>
    </reaction>
</comment>
<proteinExistence type="inferred from homology"/>
<evidence type="ECO:0000256" key="11">
    <source>
        <dbReference type="ARBA" id="ARBA00023172"/>
    </source>
</evidence>
<evidence type="ECO:0000256" key="4">
    <source>
        <dbReference type="ARBA" id="ARBA00022618"/>
    </source>
</evidence>
<dbReference type="GO" id="GO:0005524">
    <property type="term" value="F:ATP binding"/>
    <property type="evidence" value="ECO:0007669"/>
    <property type="project" value="UniProtKB-UniRule"/>
</dbReference>
<evidence type="ECO:0000256" key="1">
    <source>
        <dbReference type="ARBA" id="ARBA00007572"/>
    </source>
</evidence>
<keyword evidence="13 14" id="KW-0131">Cell cycle</keyword>
<name>A0A2T9WUC2_NANST</name>
<evidence type="ECO:0000256" key="13">
    <source>
        <dbReference type="ARBA" id="ARBA00023306"/>
    </source>
</evidence>
<keyword evidence="6 14" id="KW-0479">Metal-binding</keyword>
<keyword evidence="5 14" id="KW-0235">DNA replication</keyword>
<evidence type="ECO:0000256" key="3">
    <source>
        <dbReference type="ARBA" id="ARBA00022598"/>
    </source>
</evidence>
<dbReference type="GO" id="GO:0003677">
    <property type="term" value="F:DNA binding"/>
    <property type="evidence" value="ECO:0007669"/>
    <property type="project" value="InterPro"/>
</dbReference>
<feature type="binding site" evidence="14">
    <location>
        <position position="300"/>
    </location>
    <ligand>
        <name>ATP</name>
        <dbReference type="ChEBI" id="CHEBI:30616"/>
    </ligand>
</feature>
<evidence type="ECO:0000256" key="10">
    <source>
        <dbReference type="ARBA" id="ARBA00022842"/>
    </source>
</evidence>
<dbReference type="SUPFAM" id="SSF117018">
    <property type="entry name" value="ATP-dependent DNA ligase DNA-binding domain"/>
    <property type="match status" value="1"/>
</dbReference>
<dbReference type="InterPro" id="IPR012340">
    <property type="entry name" value="NA-bd_OB-fold"/>
</dbReference>
<dbReference type="PROSITE" id="PS50160">
    <property type="entry name" value="DNA_LIGASE_A3"/>
    <property type="match status" value="1"/>
</dbReference>
<protein>
    <recommendedName>
        <fullName evidence="2 14">DNA ligase</fullName>
        <ecNumber evidence="14">6.5.1.1</ecNumber>
    </recommendedName>
    <alternativeName>
        <fullName evidence="14">Polydeoxyribonucleotide synthase [ATP]</fullName>
    </alternativeName>
</protein>
<dbReference type="Pfam" id="PF01068">
    <property type="entry name" value="DNA_ligase_A_M"/>
    <property type="match status" value="1"/>
</dbReference>
<evidence type="ECO:0000259" key="16">
    <source>
        <dbReference type="PROSITE" id="PS50160"/>
    </source>
</evidence>
<evidence type="ECO:0000256" key="2">
    <source>
        <dbReference type="ARBA" id="ARBA00013308"/>
    </source>
</evidence>
<dbReference type="InterPro" id="IPR012310">
    <property type="entry name" value="DNA_ligase_ATP-dep_cent"/>
</dbReference>
<dbReference type="InterPro" id="IPR050191">
    <property type="entry name" value="ATP-dep_DNA_ligase"/>
</dbReference>
<dbReference type="GO" id="GO:0006310">
    <property type="term" value="P:DNA recombination"/>
    <property type="evidence" value="ECO:0007669"/>
    <property type="project" value="UniProtKB-UniRule"/>
</dbReference>
<evidence type="ECO:0000256" key="9">
    <source>
        <dbReference type="ARBA" id="ARBA00022840"/>
    </source>
</evidence>
<dbReference type="NCBIfam" id="TIGR00574">
    <property type="entry name" value="dnl1"/>
    <property type="match status" value="1"/>
</dbReference>
<dbReference type="SUPFAM" id="SSF56091">
    <property type="entry name" value="DNA ligase/mRNA capping enzyme, catalytic domain"/>
    <property type="match status" value="1"/>
</dbReference>
<dbReference type="Gene3D" id="1.10.3260.10">
    <property type="entry name" value="DNA ligase, ATP-dependent, N-terminal domain"/>
    <property type="match status" value="1"/>
</dbReference>
<comment type="similarity">
    <text evidence="1 14 15">Belongs to the ATP-dependent DNA ligase family.</text>
</comment>
<dbReference type="GO" id="GO:0006281">
    <property type="term" value="P:DNA repair"/>
    <property type="evidence" value="ECO:0007669"/>
    <property type="project" value="UniProtKB-UniRule"/>
</dbReference>
<dbReference type="GO" id="GO:0071897">
    <property type="term" value="P:DNA biosynthetic process"/>
    <property type="evidence" value="ECO:0007669"/>
    <property type="project" value="InterPro"/>
</dbReference>
<gene>
    <name evidence="14" type="primary">lig</name>
    <name evidence="17" type="ORF">DDW05_00830</name>
</gene>
<dbReference type="EMBL" id="QEFH01000005">
    <property type="protein sequence ID" value="PVU71444.1"/>
    <property type="molecule type" value="Genomic_DNA"/>
</dbReference>
<feature type="domain" description="ATP-dependent DNA ligase family profile" evidence="16">
    <location>
        <begin position="329"/>
        <end position="458"/>
    </location>
</feature>
<evidence type="ECO:0000256" key="14">
    <source>
        <dbReference type="HAMAP-Rule" id="MF_00407"/>
    </source>
</evidence>
<evidence type="ECO:0000256" key="6">
    <source>
        <dbReference type="ARBA" id="ARBA00022723"/>
    </source>
</evidence>
<dbReference type="Pfam" id="PF04675">
    <property type="entry name" value="DNA_ligase_A_N"/>
    <property type="match status" value="1"/>
</dbReference>
<feature type="active site" description="N6-AMP-lysine intermediate" evidence="14">
    <location>
        <position position="249"/>
    </location>
</feature>
<keyword evidence="4 14" id="KW-0132">Cell division</keyword>
<dbReference type="InterPro" id="IPR022865">
    <property type="entry name" value="DNA_ligae_ATP-dep_bac/arc"/>
</dbReference>
<dbReference type="PANTHER" id="PTHR45674:SF7">
    <property type="entry name" value="DNA LIGASE"/>
    <property type="match status" value="1"/>
</dbReference>
<evidence type="ECO:0000313" key="17">
    <source>
        <dbReference type="EMBL" id="PVU71444.1"/>
    </source>
</evidence>
<dbReference type="Pfam" id="PF04679">
    <property type="entry name" value="DNA_ligase_A_C"/>
    <property type="match status" value="1"/>
</dbReference>